<evidence type="ECO:0000256" key="1">
    <source>
        <dbReference type="SAM" id="MobiDB-lite"/>
    </source>
</evidence>
<accession>A0ABD0Y9G8</accession>
<feature type="region of interest" description="Disordered" evidence="1">
    <location>
        <begin position="64"/>
        <end position="140"/>
    </location>
</feature>
<reference evidence="2 3" key="1">
    <citation type="submission" date="2024-07" db="EMBL/GenBank/DDBJ databases">
        <title>Chromosome-level genome assembly of the water stick insect Ranatra chinensis (Heteroptera: Nepidae).</title>
        <authorList>
            <person name="Liu X."/>
        </authorList>
    </citation>
    <scope>NUCLEOTIDE SEQUENCE [LARGE SCALE GENOMIC DNA]</scope>
    <source>
        <strain evidence="2">Cailab_2021Rc</strain>
        <tissue evidence="2">Muscle</tissue>
    </source>
</reference>
<dbReference type="Proteomes" id="UP001558652">
    <property type="component" value="Unassembled WGS sequence"/>
</dbReference>
<dbReference type="AlphaFoldDB" id="A0ABD0Y9G8"/>
<sequence length="154" mass="16873">MAFKRRNISYEDKKQETTEILDLSSRIRPAPHHSNTAQPPHGDMPPRVTAPILIALCSAALLHTGEHPQRQNGKKLARESGPRKHALGGGFLHLPSPTHPPSQSTASTQNRMKFGLPPLPSMTPKTTTHWSGRGGGEGRRLRNTVSVVDFTINL</sequence>
<keyword evidence="3" id="KW-1185">Reference proteome</keyword>
<comment type="caution">
    <text evidence="2">The sequence shown here is derived from an EMBL/GenBank/DDBJ whole genome shotgun (WGS) entry which is preliminary data.</text>
</comment>
<evidence type="ECO:0000313" key="2">
    <source>
        <dbReference type="EMBL" id="KAL1123902.1"/>
    </source>
</evidence>
<name>A0ABD0Y9G8_9HEMI</name>
<gene>
    <name evidence="2" type="ORF">AAG570_001672</name>
</gene>
<feature type="region of interest" description="Disordered" evidence="1">
    <location>
        <begin position="25"/>
        <end position="46"/>
    </location>
</feature>
<evidence type="ECO:0000313" key="3">
    <source>
        <dbReference type="Proteomes" id="UP001558652"/>
    </source>
</evidence>
<organism evidence="2 3">
    <name type="scientific">Ranatra chinensis</name>
    <dbReference type="NCBI Taxonomy" id="642074"/>
    <lineage>
        <taxon>Eukaryota</taxon>
        <taxon>Metazoa</taxon>
        <taxon>Ecdysozoa</taxon>
        <taxon>Arthropoda</taxon>
        <taxon>Hexapoda</taxon>
        <taxon>Insecta</taxon>
        <taxon>Pterygota</taxon>
        <taxon>Neoptera</taxon>
        <taxon>Paraneoptera</taxon>
        <taxon>Hemiptera</taxon>
        <taxon>Heteroptera</taxon>
        <taxon>Panheteroptera</taxon>
        <taxon>Nepomorpha</taxon>
        <taxon>Nepidae</taxon>
        <taxon>Ranatrinae</taxon>
        <taxon>Ranatra</taxon>
    </lineage>
</organism>
<protein>
    <submittedName>
        <fullName evidence="2">Uncharacterized protein</fullName>
    </submittedName>
</protein>
<feature type="compositionally biased region" description="Polar residues" evidence="1">
    <location>
        <begin position="101"/>
        <end position="111"/>
    </location>
</feature>
<proteinExistence type="predicted"/>
<dbReference type="EMBL" id="JBFDAA010000011">
    <property type="protein sequence ID" value="KAL1123902.1"/>
    <property type="molecule type" value="Genomic_DNA"/>
</dbReference>